<accession>A0A7X0KMJ2</accession>
<evidence type="ECO:0000256" key="3">
    <source>
        <dbReference type="ARBA" id="ARBA00022729"/>
    </source>
</evidence>
<dbReference type="RefSeq" id="WP_184700489.1">
    <property type="nucleotide sequence ID" value="NZ_BAABEG010000002.1"/>
</dbReference>
<dbReference type="SUPFAM" id="SSF53850">
    <property type="entry name" value="Periplasmic binding protein-like II"/>
    <property type="match status" value="1"/>
</dbReference>
<evidence type="ECO:0000313" key="6">
    <source>
        <dbReference type="EMBL" id="MBB6356176.1"/>
    </source>
</evidence>
<dbReference type="NCBIfam" id="TIGR01729">
    <property type="entry name" value="taurine_ABC_bnd"/>
    <property type="match status" value="1"/>
</dbReference>
<dbReference type="InterPro" id="IPR015168">
    <property type="entry name" value="SsuA/THI5"/>
</dbReference>
<name>A0A7X0KMJ2_9HYPH</name>
<evidence type="ECO:0000256" key="4">
    <source>
        <dbReference type="SAM" id="SignalP"/>
    </source>
</evidence>
<comment type="similarity">
    <text evidence="2">Belongs to the bacterial solute-binding protein SsuA/TauA family.</text>
</comment>
<keyword evidence="3 4" id="KW-0732">Signal</keyword>
<dbReference type="Gene3D" id="3.40.190.10">
    <property type="entry name" value="Periplasmic binding protein-like II"/>
    <property type="match status" value="2"/>
</dbReference>
<dbReference type="InterPro" id="IPR010068">
    <property type="entry name" value="Peri-bd_TauA"/>
</dbReference>
<proteinExistence type="inferred from homology"/>
<dbReference type="PANTHER" id="PTHR30024:SF47">
    <property type="entry name" value="TAURINE-BINDING PERIPLASMIC PROTEIN"/>
    <property type="match status" value="1"/>
</dbReference>
<gene>
    <name evidence="6" type="ORF">GGR00_003984</name>
</gene>
<dbReference type="EMBL" id="JACHOU010000012">
    <property type="protein sequence ID" value="MBB6356176.1"/>
    <property type="molecule type" value="Genomic_DNA"/>
</dbReference>
<dbReference type="PROSITE" id="PS51257">
    <property type="entry name" value="PROKAR_LIPOPROTEIN"/>
    <property type="match status" value="1"/>
</dbReference>
<evidence type="ECO:0000259" key="5">
    <source>
        <dbReference type="SMART" id="SM00062"/>
    </source>
</evidence>
<dbReference type="Proteomes" id="UP000536262">
    <property type="component" value="Unassembled WGS sequence"/>
</dbReference>
<dbReference type="InterPro" id="IPR001638">
    <property type="entry name" value="Solute-binding_3/MltF_N"/>
</dbReference>
<dbReference type="AlphaFoldDB" id="A0A7X0KMJ2"/>
<comment type="caution">
    <text evidence="6">The sequence shown here is derived from an EMBL/GenBank/DDBJ whole genome shotgun (WGS) entry which is preliminary data.</text>
</comment>
<evidence type="ECO:0000256" key="1">
    <source>
        <dbReference type="ARBA" id="ARBA00004418"/>
    </source>
</evidence>
<feature type="signal peptide" evidence="4">
    <location>
        <begin position="1"/>
        <end position="28"/>
    </location>
</feature>
<keyword evidence="7" id="KW-1185">Reference proteome</keyword>
<reference evidence="6 7" key="1">
    <citation type="submission" date="2020-08" db="EMBL/GenBank/DDBJ databases">
        <title>Genomic Encyclopedia of Type Strains, Phase IV (KMG-IV): sequencing the most valuable type-strain genomes for metagenomic binning, comparative biology and taxonomic classification.</title>
        <authorList>
            <person name="Goeker M."/>
        </authorList>
    </citation>
    <scope>NUCLEOTIDE SEQUENCE [LARGE SCALE GENOMIC DNA]</scope>
    <source>
        <strain evidence="6 7">DSM 7051</strain>
    </source>
</reference>
<dbReference type="PANTHER" id="PTHR30024">
    <property type="entry name" value="ALIPHATIC SULFONATES-BINDING PROTEIN-RELATED"/>
    <property type="match status" value="1"/>
</dbReference>
<comment type="subcellular location">
    <subcellularLocation>
        <location evidence="1">Periplasm</location>
    </subcellularLocation>
</comment>
<organism evidence="6 7">
    <name type="scientific">Aminobacter aganoensis</name>
    <dbReference type="NCBI Taxonomy" id="83264"/>
    <lineage>
        <taxon>Bacteria</taxon>
        <taxon>Pseudomonadati</taxon>
        <taxon>Pseudomonadota</taxon>
        <taxon>Alphaproteobacteria</taxon>
        <taxon>Hyphomicrobiales</taxon>
        <taxon>Phyllobacteriaceae</taxon>
        <taxon>Aminobacter</taxon>
    </lineage>
</organism>
<dbReference type="Pfam" id="PF09084">
    <property type="entry name" value="NMT1"/>
    <property type="match status" value="1"/>
</dbReference>
<dbReference type="GO" id="GO:0042597">
    <property type="term" value="C:periplasmic space"/>
    <property type="evidence" value="ECO:0007669"/>
    <property type="project" value="UniProtKB-SubCell"/>
</dbReference>
<dbReference type="GO" id="GO:0042918">
    <property type="term" value="P:alkanesulfonate transmembrane transport"/>
    <property type="evidence" value="ECO:0007669"/>
    <property type="project" value="TreeGrafter"/>
</dbReference>
<feature type="domain" description="Solute-binding protein family 3/N-terminal" evidence="5">
    <location>
        <begin position="31"/>
        <end position="273"/>
    </location>
</feature>
<evidence type="ECO:0000313" key="7">
    <source>
        <dbReference type="Proteomes" id="UP000536262"/>
    </source>
</evidence>
<evidence type="ECO:0000256" key="2">
    <source>
        <dbReference type="ARBA" id="ARBA00010742"/>
    </source>
</evidence>
<sequence length="339" mass="35920">MIHFKHFKQLAGAVTVAAGVFTSCLAYAQTTVVVGYQQIVGPFVTAIADGRFDAAAKEAGYTIDWRQFSSGGDISTALASGNVPIGVIGSTGTTAAATRGVELELFWILDNIGKSEALVVRTGSGIEKPEDLKGKNVGVPFVSTSHFHLLVGLEQVWKVDPREVNILNMKPPQIIAAWQRGDIDAAYVWPPALSELLKNGKVISDSEVIGAASVPTFDGLVADKKWAAENPKFMAAFTKVLAEAYADYNKNKAAWTADSPQVQGIVKLIGGDGAGAVEALNLLSFPNADEQASDTWLGGGAVRALNESAKFLVAQKQIDKALDDYAPFVNSSYAKDASK</sequence>
<protein>
    <submittedName>
        <fullName evidence="6">Taurine transport system substrate-binding protein</fullName>
    </submittedName>
</protein>
<feature type="chain" id="PRO_5031331721" evidence="4">
    <location>
        <begin position="29"/>
        <end position="339"/>
    </location>
</feature>
<dbReference type="SMART" id="SM00062">
    <property type="entry name" value="PBPb"/>
    <property type="match status" value="1"/>
</dbReference>